<dbReference type="InterPro" id="IPR001851">
    <property type="entry name" value="ABC_transp_permease"/>
</dbReference>
<feature type="transmembrane region" description="Helical" evidence="9">
    <location>
        <begin position="38"/>
        <end position="57"/>
    </location>
</feature>
<dbReference type="PANTHER" id="PTHR11795">
    <property type="entry name" value="BRANCHED-CHAIN AMINO ACID TRANSPORT SYSTEM PERMEASE PROTEIN LIVH"/>
    <property type="match status" value="1"/>
</dbReference>
<comment type="similarity">
    <text evidence="8">Belongs to the binding-protein-dependent transport system permease family. LivHM subfamily.</text>
</comment>
<organism evidence="10 11">
    <name type="scientific">Antarcticimicrobium sediminis</name>
    <dbReference type="NCBI Taxonomy" id="2546227"/>
    <lineage>
        <taxon>Bacteria</taxon>
        <taxon>Pseudomonadati</taxon>
        <taxon>Pseudomonadota</taxon>
        <taxon>Alphaproteobacteria</taxon>
        <taxon>Rhodobacterales</taxon>
        <taxon>Paracoccaceae</taxon>
        <taxon>Antarcticimicrobium</taxon>
    </lineage>
</organism>
<keyword evidence="2" id="KW-0813">Transport</keyword>
<feature type="transmembrane region" description="Helical" evidence="9">
    <location>
        <begin position="226"/>
        <end position="253"/>
    </location>
</feature>
<reference evidence="10 11" key="1">
    <citation type="submission" date="2019-03" db="EMBL/GenBank/DDBJ databases">
        <authorList>
            <person name="Zhang S."/>
        </authorList>
    </citation>
    <scope>NUCLEOTIDE SEQUENCE [LARGE SCALE GENOMIC DNA]</scope>
    <source>
        <strain evidence="10 11">S4J41</strain>
    </source>
</reference>
<comment type="caution">
    <text evidence="10">The sequence shown here is derived from an EMBL/GenBank/DDBJ whole genome shotgun (WGS) entry which is preliminary data.</text>
</comment>
<sequence length="294" mass="30054">MSGDLLFFIEISLAGLGSGALLALTALAFVLIYKATRVVNLAVSEVLMLGGYLFFAFAAGLGLSAWVALPLSILGGGLLGGIVERGVIRPMLGENPISVFMVTVGLGSILVGMAELIWGAEPKSLPAFISTTPLFLGEAYVSRKIAVAFVVAGVTISVFLALFRFWRGGVALRATATDQAAAYSCGINVPGVFSVAWIVGCATAAGAGVLLGAIGGISTTMGVFGLSALVVVIVGGLDSILGALIGGLALGLIQSWASTYLGGEYTSVVTFGLLIVAMMIRPYGLFGTHEIERL</sequence>
<dbReference type="Pfam" id="PF02653">
    <property type="entry name" value="BPD_transp_2"/>
    <property type="match status" value="1"/>
</dbReference>
<evidence type="ECO:0000256" key="4">
    <source>
        <dbReference type="ARBA" id="ARBA00022692"/>
    </source>
</evidence>
<feature type="transmembrane region" description="Helical" evidence="9">
    <location>
        <begin position="6"/>
        <end position="31"/>
    </location>
</feature>
<dbReference type="AlphaFoldDB" id="A0A4R5EL41"/>
<evidence type="ECO:0000256" key="7">
    <source>
        <dbReference type="ARBA" id="ARBA00023136"/>
    </source>
</evidence>
<evidence type="ECO:0000256" key="1">
    <source>
        <dbReference type="ARBA" id="ARBA00004651"/>
    </source>
</evidence>
<feature type="transmembrane region" description="Helical" evidence="9">
    <location>
        <begin position="265"/>
        <end position="284"/>
    </location>
</feature>
<dbReference type="Proteomes" id="UP000294662">
    <property type="component" value="Unassembled WGS sequence"/>
</dbReference>
<protein>
    <submittedName>
        <fullName evidence="10">Branched-chain amino acid ABC transporter permease</fullName>
    </submittedName>
</protein>
<dbReference type="EMBL" id="SMFP01000013">
    <property type="protein sequence ID" value="TDE35391.1"/>
    <property type="molecule type" value="Genomic_DNA"/>
</dbReference>
<dbReference type="OrthoDB" id="9779023at2"/>
<dbReference type="RefSeq" id="WP_132830817.1">
    <property type="nucleotide sequence ID" value="NZ_SMFP01000013.1"/>
</dbReference>
<evidence type="ECO:0000256" key="9">
    <source>
        <dbReference type="SAM" id="Phobius"/>
    </source>
</evidence>
<evidence type="ECO:0000256" key="3">
    <source>
        <dbReference type="ARBA" id="ARBA00022475"/>
    </source>
</evidence>
<comment type="subcellular location">
    <subcellularLocation>
        <location evidence="1">Cell membrane</location>
        <topology evidence="1">Multi-pass membrane protein</topology>
    </subcellularLocation>
</comment>
<dbReference type="CDD" id="cd06582">
    <property type="entry name" value="TM_PBP1_LivH_like"/>
    <property type="match status" value="1"/>
</dbReference>
<dbReference type="PANTHER" id="PTHR11795:SF451">
    <property type="entry name" value="ABC TRANSPORTER PERMEASE PROTEIN"/>
    <property type="match status" value="1"/>
</dbReference>
<dbReference type="GO" id="GO:0022857">
    <property type="term" value="F:transmembrane transporter activity"/>
    <property type="evidence" value="ECO:0007669"/>
    <property type="project" value="InterPro"/>
</dbReference>
<keyword evidence="6 9" id="KW-1133">Transmembrane helix</keyword>
<keyword evidence="3" id="KW-1003">Cell membrane</keyword>
<name>A0A4R5EL41_9RHOB</name>
<evidence type="ECO:0000313" key="11">
    <source>
        <dbReference type="Proteomes" id="UP000294662"/>
    </source>
</evidence>
<gene>
    <name evidence="10" type="ORF">E1B25_17215</name>
</gene>
<evidence type="ECO:0000256" key="8">
    <source>
        <dbReference type="ARBA" id="ARBA00037998"/>
    </source>
</evidence>
<evidence type="ECO:0000256" key="2">
    <source>
        <dbReference type="ARBA" id="ARBA00022448"/>
    </source>
</evidence>
<dbReference type="GO" id="GO:0006865">
    <property type="term" value="P:amino acid transport"/>
    <property type="evidence" value="ECO:0007669"/>
    <property type="project" value="UniProtKB-KW"/>
</dbReference>
<evidence type="ECO:0000256" key="6">
    <source>
        <dbReference type="ARBA" id="ARBA00022989"/>
    </source>
</evidence>
<evidence type="ECO:0000256" key="5">
    <source>
        <dbReference type="ARBA" id="ARBA00022970"/>
    </source>
</evidence>
<keyword evidence="11" id="KW-1185">Reference proteome</keyword>
<dbReference type="GO" id="GO:0005886">
    <property type="term" value="C:plasma membrane"/>
    <property type="evidence" value="ECO:0007669"/>
    <property type="project" value="UniProtKB-SubCell"/>
</dbReference>
<keyword evidence="4 9" id="KW-0812">Transmembrane</keyword>
<feature type="transmembrane region" description="Helical" evidence="9">
    <location>
        <begin position="95"/>
        <end position="118"/>
    </location>
</feature>
<feature type="transmembrane region" description="Helical" evidence="9">
    <location>
        <begin position="63"/>
        <end position="83"/>
    </location>
</feature>
<keyword evidence="5" id="KW-0029">Amino-acid transport</keyword>
<dbReference type="InterPro" id="IPR052157">
    <property type="entry name" value="BCAA_transport_permease"/>
</dbReference>
<feature type="transmembrane region" description="Helical" evidence="9">
    <location>
        <begin position="187"/>
        <end position="214"/>
    </location>
</feature>
<keyword evidence="7 9" id="KW-0472">Membrane</keyword>
<accession>A0A4R5EL41</accession>
<proteinExistence type="inferred from homology"/>
<feature type="transmembrane region" description="Helical" evidence="9">
    <location>
        <begin position="145"/>
        <end position="166"/>
    </location>
</feature>
<evidence type="ECO:0000313" key="10">
    <source>
        <dbReference type="EMBL" id="TDE35391.1"/>
    </source>
</evidence>